<organism evidence="1">
    <name type="scientific">Anguilla anguilla</name>
    <name type="common">European freshwater eel</name>
    <name type="synonym">Muraena anguilla</name>
    <dbReference type="NCBI Taxonomy" id="7936"/>
    <lineage>
        <taxon>Eukaryota</taxon>
        <taxon>Metazoa</taxon>
        <taxon>Chordata</taxon>
        <taxon>Craniata</taxon>
        <taxon>Vertebrata</taxon>
        <taxon>Euteleostomi</taxon>
        <taxon>Actinopterygii</taxon>
        <taxon>Neopterygii</taxon>
        <taxon>Teleostei</taxon>
        <taxon>Anguilliformes</taxon>
        <taxon>Anguillidae</taxon>
        <taxon>Anguilla</taxon>
    </lineage>
</organism>
<sequence length="24" mass="2579">MATLYSVVEISRTSVAMANLHSVV</sequence>
<accession>A0A0E9QJ82</accession>
<protein>
    <submittedName>
        <fullName evidence="1">Uncharacterized protein</fullName>
    </submittedName>
</protein>
<dbReference type="AlphaFoldDB" id="A0A0E9QJ82"/>
<evidence type="ECO:0000313" key="1">
    <source>
        <dbReference type="EMBL" id="JAH16941.1"/>
    </source>
</evidence>
<reference evidence="1" key="1">
    <citation type="submission" date="2014-11" db="EMBL/GenBank/DDBJ databases">
        <authorList>
            <person name="Amaro Gonzalez C."/>
        </authorList>
    </citation>
    <scope>NUCLEOTIDE SEQUENCE</scope>
</reference>
<proteinExistence type="predicted"/>
<reference evidence="1" key="2">
    <citation type="journal article" date="2015" name="Fish Shellfish Immunol.">
        <title>Early steps in the European eel (Anguilla anguilla)-Vibrio vulnificus interaction in the gills: Role of the RtxA13 toxin.</title>
        <authorList>
            <person name="Callol A."/>
            <person name="Pajuelo D."/>
            <person name="Ebbesson L."/>
            <person name="Teles M."/>
            <person name="MacKenzie S."/>
            <person name="Amaro C."/>
        </authorList>
    </citation>
    <scope>NUCLEOTIDE SEQUENCE</scope>
</reference>
<dbReference type="EMBL" id="GBXM01091636">
    <property type="protein sequence ID" value="JAH16941.1"/>
    <property type="molecule type" value="Transcribed_RNA"/>
</dbReference>
<name>A0A0E9QJ82_ANGAN</name>